<name>A0A4T1ZYH6_9PSED</name>
<evidence type="ECO:0000256" key="1">
    <source>
        <dbReference type="SAM" id="SignalP"/>
    </source>
</evidence>
<dbReference type="Proteomes" id="UP000307541">
    <property type="component" value="Unassembled WGS sequence"/>
</dbReference>
<accession>A0A4T1ZYH6</accession>
<evidence type="ECO:0000259" key="2">
    <source>
        <dbReference type="Pfam" id="PF12740"/>
    </source>
</evidence>
<keyword evidence="4" id="KW-1185">Reference proteome</keyword>
<protein>
    <recommendedName>
        <fullName evidence="2">PET hydrolase/cutinase-like domain-containing protein</fullName>
    </recommendedName>
</protein>
<dbReference type="OrthoDB" id="1466228at2"/>
<comment type="caution">
    <text evidence="3">The sequence shown here is derived from an EMBL/GenBank/DDBJ whole genome shotgun (WGS) entry which is preliminary data.</text>
</comment>
<evidence type="ECO:0000313" key="4">
    <source>
        <dbReference type="Proteomes" id="UP000307541"/>
    </source>
</evidence>
<keyword evidence="1" id="KW-0732">Signal</keyword>
<dbReference type="Pfam" id="PF12740">
    <property type="entry name" value="PETase"/>
    <property type="match status" value="1"/>
</dbReference>
<sequence>MPSLSIKRSNLALCAALLLGSSAATAALPPASPGADSVCSYTSGLSSTGYSSARVSYPCGLSASSYAATTLTGGYSNTKEQMYWLADHLSSHGYIVITMTPKNIFGTPPGWQTAHKAGISKLKGETARSSSPIYRKVATDKLGIMGFSMGGGGALLAAADLKTEIKTAIPLAPYLGFSSPNYSNISAKTLIQAGANDTVSYPSVVASYYQSMPTSVTRALTTFRSASHLDWINSGNATRHARFKTLITAWMKLYLNGDTAYATYLDGAAHSEHLAEDWFTRFEYVR</sequence>
<gene>
    <name evidence="3" type="ORF">D8779_02520</name>
</gene>
<feature type="domain" description="PET hydrolase/cutinase-like" evidence="2">
    <location>
        <begin position="26"/>
        <end position="270"/>
    </location>
</feature>
<reference evidence="3 4" key="1">
    <citation type="submission" date="2018-10" db="EMBL/GenBank/DDBJ databases">
        <title>Pseudomonas leptonychotis sp. nov., isolated from Weddell seals in Antarctica.</title>
        <authorList>
            <person name="Novakova D."/>
            <person name="Svec P."/>
            <person name="Kralova S."/>
            <person name="Kristofova L."/>
            <person name="Zeman M."/>
            <person name="Pantucek R."/>
            <person name="Maslanova I."/>
            <person name="Sedlacek I."/>
        </authorList>
    </citation>
    <scope>NUCLEOTIDE SEQUENCE [LARGE SCALE GENOMIC DNA]</scope>
    <source>
        <strain evidence="3 4">CCM 8849</strain>
    </source>
</reference>
<dbReference type="InterPro" id="IPR029058">
    <property type="entry name" value="AB_hydrolase_fold"/>
</dbReference>
<proteinExistence type="predicted"/>
<dbReference type="Gene3D" id="3.40.50.1820">
    <property type="entry name" value="alpha/beta hydrolase"/>
    <property type="match status" value="1"/>
</dbReference>
<dbReference type="SUPFAM" id="SSF53474">
    <property type="entry name" value="alpha/beta-Hydrolases"/>
    <property type="match status" value="1"/>
</dbReference>
<feature type="chain" id="PRO_5020639145" description="PET hydrolase/cutinase-like domain-containing protein" evidence="1">
    <location>
        <begin position="27"/>
        <end position="286"/>
    </location>
</feature>
<dbReference type="EMBL" id="RFLV01000001">
    <property type="protein sequence ID" value="TIH09595.1"/>
    <property type="molecule type" value="Genomic_DNA"/>
</dbReference>
<feature type="signal peptide" evidence="1">
    <location>
        <begin position="1"/>
        <end position="26"/>
    </location>
</feature>
<dbReference type="AlphaFoldDB" id="A0A4T1ZYH6"/>
<dbReference type="RefSeq" id="WP_136662892.1">
    <property type="nucleotide sequence ID" value="NZ_CP173421.1"/>
</dbReference>
<dbReference type="InterPro" id="IPR041127">
    <property type="entry name" value="PET_hydrolase/cutinase-like"/>
</dbReference>
<organism evidence="3 4">
    <name type="scientific">Pseudomonas leptonychotis</name>
    <dbReference type="NCBI Taxonomy" id="2448482"/>
    <lineage>
        <taxon>Bacteria</taxon>
        <taxon>Pseudomonadati</taxon>
        <taxon>Pseudomonadota</taxon>
        <taxon>Gammaproteobacteria</taxon>
        <taxon>Pseudomonadales</taxon>
        <taxon>Pseudomonadaceae</taxon>
        <taxon>Pseudomonas</taxon>
    </lineage>
</organism>
<evidence type="ECO:0000313" key="3">
    <source>
        <dbReference type="EMBL" id="TIH09595.1"/>
    </source>
</evidence>